<comment type="caution">
    <text evidence="8">The sequence shown here is derived from an EMBL/GenBank/DDBJ whole genome shotgun (WGS) entry which is preliminary data.</text>
</comment>
<feature type="transmembrane region" description="Helical" evidence="7">
    <location>
        <begin position="146"/>
        <end position="169"/>
    </location>
</feature>
<keyword evidence="7" id="KW-0472">Membrane</keyword>
<accession>A0AAD4RB69</accession>
<keyword evidence="6" id="KW-0807">Transducer</keyword>
<dbReference type="EMBL" id="JAKKPZ010000004">
    <property type="protein sequence ID" value="KAI1722212.1"/>
    <property type="molecule type" value="Genomic_DNA"/>
</dbReference>
<keyword evidence="5" id="KW-0325">Glycoprotein</keyword>
<keyword evidence="4 8" id="KW-0675">Receptor</keyword>
<dbReference type="CDD" id="cd00637">
    <property type="entry name" value="7tm_classA_rhodopsin-like"/>
    <property type="match status" value="1"/>
</dbReference>
<keyword evidence="7" id="KW-1133">Transmembrane helix</keyword>
<dbReference type="PANTHER" id="PTHR24246:SF27">
    <property type="entry name" value="ADENOSINE RECEPTOR, ISOFORM A"/>
    <property type="match status" value="1"/>
</dbReference>
<evidence type="ECO:0000256" key="6">
    <source>
        <dbReference type="ARBA" id="ARBA00023224"/>
    </source>
</evidence>
<organism evidence="8 9">
    <name type="scientific">Ditylenchus destructor</name>
    <dbReference type="NCBI Taxonomy" id="166010"/>
    <lineage>
        <taxon>Eukaryota</taxon>
        <taxon>Metazoa</taxon>
        <taxon>Ecdysozoa</taxon>
        <taxon>Nematoda</taxon>
        <taxon>Chromadorea</taxon>
        <taxon>Rhabditida</taxon>
        <taxon>Tylenchina</taxon>
        <taxon>Tylenchomorpha</taxon>
        <taxon>Sphaerularioidea</taxon>
        <taxon>Anguinidae</taxon>
        <taxon>Anguininae</taxon>
        <taxon>Ditylenchus</taxon>
    </lineage>
</organism>
<name>A0AAD4RB69_9BILA</name>
<dbReference type="Gene3D" id="1.20.1070.10">
    <property type="entry name" value="Rhodopsin 7-helix transmembrane proteins"/>
    <property type="match status" value="1"/>
</dbReference>
<comment type="subcellular location">
    <subcellularLocation>
        <location evidence="1">Cell membrane</location>
        <topology evidence="1">Multi-pass membrane protein</topology>
    </subcellularLocation>
</comment>
<dbReference type="GO" id="GO:0005886">
    <property type="term" value="C:plasma membrane"/>
    <property type="evidence" value="ECO:0007669"/>
    <property type="project" value="UniProtKB-SubCell"/>
</dbReference>
<feature type="transmembrane region" description="Helical" evidence="7">
    <location>
        <begin position="251"/>
        <end position="274"/>
    </location>
</feature>
<evidence type="ECO:0000313" key="8">
    <source>
        <dbReference type="EMBL" id="KAI1722212.1"/>
    </source>
</evidence>
<reference evidence="8" key="1">
    <citation type="submission" date="2022-01" db="EMBL/GenBank/DDBJ databases">
        <title>Genome Sequence Resource for Two Populations of Ditylenchus destructor, the Migratory Endoparasitic Phytonematode.</title>
        <authorList>
            <person name="Zhang H."/>
            <person name="Lin R."/>
            <person name="Xie B."/>
        </authorList>
    </citation>
    <scope>NUCLEOTIDE SEQUENCE</scope>
    <source>
        <strain evidence="8">BazhouSP</strain>
    </source>
</reference>
<keyword evidence="7" id="KW-0812">Transmembrane</keyword>
<dbReference type="SUPFAM" id="SSF81321">
    <property type="entry name" value="Family A G protein-coupled receptor-like"/>
    <property type="match status" value="1"/>
</dbReference>
<feature type="transmembrane region" description="Helical" evidence="7">
    <location>
        <begin position="73"/>
        <end position="92"/>
    </location>
</feature>
<protein>
    <submittedName>
        <fullName evidence="8">DihydroCaffeic Acid Receptor</fullName>
    </submittedName>
</protein>
<proteinExistence type="predicted"/>
<dbReference type="PANTHER" id="PTHR24246">
    <property type="entry name" value="OLFACTORY RECEPTOR AND ADENOSINE RECEPTOR"/>
    <property type="match status" value="1"/>
</dbReference>
<evidence type="ECO:0000256" key="1">
    <source>
        <dbReference type="ARBA" id="ARBA00004651"/>
    </source>
</evidence>
<sequence>MSLSNECFHNIATQWTPELEEQTESYRFYQGILTLPVAIIGLALNSVYIISASRVIYQHRVSRKFYVLQSNRAMGDVLACLVSFAFSEHVVFARHISLNVVQLLNTLFVGSFWSAMTSYVSMGLLKLYGYARPFDYKVHVTMRRCIWLIILSWVVFAIFVIFVLTMITLSKISPVWITDGKWLNRTAEAWLASMYWFRNMLTIFLYFFVIICFLITVIFLRRARRSSKFIHQITNNRRSVKAARRYFRIKLIKMALSVASLAVFHLPYTVWAILLEWSNDQCFLTGNYDKMQPLMGVVRICLLLRITVDAMVQIATDRRIRTALLVLLRIRNDSSLPDVSSCPTPRLSPSLRSVRSQTLLNGENKNRGINVSLRSIRSQCMFSSQENRDSPKAETVAQRNGVTFLFPG</sequence>
<evidence type="ECO:0000256" key="3">
    <source>
        <dbReference type="ARBA" id="ARBA00023040"/>
    </source>
</evidence>
<evidence type="ECO:0000256" key="7">
    <source>
        <dbReference type="SAM" id="Phobius"/>
    </source>
</evidence>
<evidence type="ECO:0000256" key="2">
    <source>
        <dbReference type="ARBA" id="ARBA00022475"/>
    </source>
</evidence>
<feature type="transmembrane region" description="Helical" evidence="7">
    <location>
        <begin position="104"/>
        <end position="125"/>
    </location>
</feature>
<evidence type="ECO:0000256" key="5">
    <source>
        <dbReference type="ARBA" id="ARBA00023180"/>
    </source>
</evidence>
<dbReference type="GO" id="GO:0004930">
    <property type="term" value="F:G protein-coupled receptor activity"/>
    <property type="evidence" value="ECO:0007669"/>
    <property type="project" value="UniProtKB-KW"/>
</dbReference>
<keyword evidence="3" id="KW-0297">G-protein coupled receptor</keyword>
<dbReference type="Proteomes" id="UP001201812">
    <property type="component" value="Unassembled WGS sequence"/>
</dbReference>
<feature type="transmembrane region" description="Helical" evidence="7">
    <location>
        <begin position="200"/>
        <end position="220"/>
    </location>
</feature>
<gene>
    <name evidence="8" type="ORF">DdX_04521</name>
</gene>
<evidence type="ECO:0000313" key="9">
    <source>
        <dbReference type="Proteomes" id="UP001201812"/>
    </source>
</evidence>
<feature type="transmembrane region" description="Helical" evidence="7">
    <location>
        <begin position="28"/>
        <end position="52"/>
    </location>
</feature>
<evidence type="ECO:0000256" key="4">
    <source>
        <dbReference type="ARBA" id="ARBA00023170"/>
    </source>
</evidence>
<keyword evidence="2" id="KW-1003">Cell membrane</keyword>
<dbReference type="AlphaFoldDB" id="A0AAD4RB69"/>
<keyword evidence="9" id="KW-1185">Reference proteome</keyword>